<dbReference type="AlphaFoldDB" id="A0AAV3XWH2"/>
<name>A0AAV3XWH2_9GAST</name>
<feature type="compositionally biased region" description="Basic and acidic residues" evidence="2">
    <location>
        <begin position="1"/>
        <end position="10"/>
    </location>
</feature>
<proteinExistence type="predicted"/>
<dbReference type="EMBL" id="BLXT01000055">
    <property type="protein sequence ID" value="GFN74108.1"/>
    <property type="molecule type" value="Genomic_DNA"/>
</dbReference>
<evidence type="ECO:0000313" key="3">
    <source>
        <dbReference type="EMBL" id="GFN74108.1"/>
    </source>
</evidence>
<gene>
    <name evidence="3" type="ORF">PoB_000061400</name>
</gene>
<reference evidence="3 4" key="1">
    <citation type="journal article" date="2021" name="Elife">
        <title>Chloroplast acquisition without the gene transfer in kleptoplastic sea slugs, Plakobranchus ocellatus.</title>
        <authorList>
            <person name="Maeda T."/>
            <person name="Takahashi S."/>
            <person name="Yoshida T."/>
            <person name="Shimamura S."/>
            <person name="Takaki Y."/>
            <person name="Nagai Y."/>
            <person name="Toyoda A."/>
            <person name="Suzuki Y."/>
            <person name="Arimoto A."/>
            <person name="Ishii H."/>
            <person name="Satoh N."/>
            <person name="Nishiyama T."/>
            <person name="Hasebe M."/>
            <person name="Maruyama T."/>
            <person name="Minagawa J."/>
            <person name="Obokata J."/>
            <person name="Shigenobu S."/>
        </authorList>
    </citation>
    <scope>NUCLEOTIDE SEQUENCE [LARGE SCALE GENOMIC DNA]</scope>
</reference>
<sequence length="321" mass="36973">MDKDKEENRTLGKNSLSKSIAGPGDWVKELFAPIYDFDAILDAGKNGYGTEKPHIKRAPILDPQTVREVFERVHQRVVESERLKQEEFEEKKQKEEDQKIDPMKSSIWDTEELDTLRKVYKSAKGEIARLAAELKESRKYSQGLESQLVKQREEVENLGSKLGEAVKANQRLVIHRDSLHQQLAVTEIKVAALTDMWHEIDGLKLKAMEEAKAARIELDSERLQRQKLECDLANQLQNAERERDLATRDIQTQFEIEINDLQDVVKDLSLELQKEKQQHEASRRGLDHLRLHFSSLPLQDVLPPGMVAEDQIARIDHCDSL</sequence>
<comment type="caution">
    <text evidence="3">The sequence shown here is derived from an EMBL/GenBank/DDBJ whole genome shotgun (WGS) entry which is preliminary data.</text>
</comment>
<accession>A0AAV3XWH2</accession>
<keyword evidence="1" id="KW-0175">Coiled coil</keyword>
<dbReference type="Proteomes" id="UP000735302">
    <property type="component" value="Unassembled WGS sequence"/>
</dbReference>
<evidence type="ECO:0000256" key="1">
    <source>
        <dbReference type="SAM" id="Coils"/>
    </source>
</evidence>
<evidence type="ECO:0000256" key="2">
    <source>
        <dbReference type="SAM" id="MobiDB-lite"/>
    </source>
</evidence>
<feature type="coiled-coil region" evidence="1">
    <location>
        <begin position="206"/>
        <end position="278"/>
    </location>
</feature>
<organism evidence="3 4">
    <name type="scientific">Plakobranchus ocellatus</name>
    <dbReference type="NCBI Taxonomy" id="259542"/>
    <lineage>
        <taxon>Eukaryota</taxon>
        <taxon>Metazoa</taxon>
        <taxon>Spiralia</taxon>
        <taxon>Lophotrochozoa</taxon>
        <taxon>Mollusca</taxon>
        <taxon>Gastropoda</taxon>
        <taxon>Heterobranchia</taxon>
        <taxon>Euthyneura</taxon>
        <taxon>Panpulmonata</taxon>
        <taxon>Sacoglossa</taxon>
        <taxon>Placobranchoidea</taxon>
        <taxon>Plakobranchidae</taxon>
        <taxon>Plakobranchus</taxon>
    </lineage>
</organism>
<feature type="region of interest" description="Disordered" evidence="2">
    <location>
        <begin position="1"/>
        <end position="22"/>
    </location>
</feature>
<feature type="coiled-coil region" evidence="1">
    <location>
        <begin position="77"/>
        <end position="161"/>
    </location>
</feature>
<keyword evidence="4" id="KW-1185">Reference proteome</keyword>
<protein>
    <submittedName>
        <fullName evidence="3">Uncharacterized protein</fullName>
    </submittedName>
</protein>
<evidence type="ECO:0000313" key="4">
    <source>
        <dbReference type="Proteomes" id="UP000735302"/>
    </source>
</evidence>